<name>G0UXP6_TRYCI</name>
<dbReference type="VEuPathDB" id="TriTrypDB:TcIL3000_10_9410"/>
<organism evidence="3">
    <name type="scientific">Trypanosoma congolense (strain IL3000)</name>
    <dbReference type="NCBI Taxonomy" id="1068625"/>
    <lineage>
        <taxon>Eukaryota</taxon>
        <taxon>Discoba</taxon>
        <taxon>Euglenozoa</taxon>
        <taxon>Kinetoplastea</taxon>
        <taxon>Metakinetoplastina</taxon>
        <taxon>Trypanosomatida</taxon>
        <taxon>Trypanosomatidae</taxon>
        <taxon>Trypanosoma</taxon>
        <taxon>Nannomonas</taxon>
    </lineage>
</organism>
<reference evidence="3" key="1">
    <citation type="journal article" date="2012" name="Proc. Natl. Acad. Sci. U.S.A.">
        <title>Antigenic diversity is generated by distinct evolutionary mechanisms in African trypanosome species.</title>
        <authorList>
            <person name="Jackson A.P."/>
            <person name="Berry A."/>
            <person name="Aslett M."/>
            <person name="Allison H.C."/>
            <person name="Burton P."/>
            <person name="Vavrova-Anderson J."/>
            <person name="Brown R."/>
            <person name="Browne H."/>
            <person name="Corton N."/>
            <person name="Hauser H."/>
            <person name="Gamble J."/>
            <person name="Gilderthorp R."/>
            <person name="Marcello L."/>
            <person name="McQuillan J."/>
            <person name="Otto T.D."/>
            <person name="Quail M.A."/>
            <person name="Sanders M.J."/>
            <person name="van Tonder A."/>
            <person name="Ginger M.L."/>
            <person name="Field M.C."/>
            <person name="Barry J.D."/>
            <person name="Hertz-Fowler C."/>
            <person name="Berriman M."/>
        </authorList>
    </citation>
    <scope>NUCLEOTIDE SEQUENCE</scope>
    <source>
        <strain evidence="3">IL3000</strain>
    </source>
</reference>
<feature type="coiled-coil region" evidence="1">
    <location>
        <begin position="1745"/>
        <end position="1772"/>
    </location>
</feature>
<dbReference type="EMBL" id="HE575323">
    <property type="protein sequence ID" value="CCC94163.1"/>
    <property type="molecule type" value="Genomic_DNA"/>
</dbReference>
<gene>
    <name evidence="3" type="ORF">TCIL3000_10_9410</name>
</gene>
<proteinExistence type="predicted"/>
<sequence>MPVGPSPPQGVKRQRDGVGTIKDGARDGDTSSHSAVIEITNGMTRTAATEYEEKSAAFASLFGSSDLLLNTIEFRHTTRHFLVPPLSAAFDGPLEFGVVRLVANNDTTLMFTSDAVAPVTVSPDVGRCTCMGDVVLLQRLRALNVLHDDEERDQQLLGTHMEFLAIDASSLTDASDWCHAAFRNVVVITGWIQELLSHPPGLAQLTCIVHSFVGPDEPYLSSNSSANMRGGWWRSLQLPLLLRRLRDVPGVDKQKVLYVNKVIFSVVRLYVSILTTAESILPPSQMLGEVVYQFIASPLFVDGLTLVWSEMANSVSNSMWVGAQQILSDAVWLGLRYTCSECSPVINGEIIGRSLPLEKQRVGAALGLHTVLHRLTSMWMKGKAARDGASVEPQSIIGAVDGMASSGVFRYFVNWTRSKERVAGLMTVVDNAHVPPTLKDIAELRGLGEGTVKEMMTIMTRIYTPYLRQEALHFVETAVQAAYAEFYGPAARAVRKFLTCPTSFKSGRHDKNVMDQPSPHIRVVGIKQLPIRSALSSYSLEEVRLHALFGLPVRLTLRIAKGEPMFVQISKRPTTFGYLLVRLSESEFVFPLIVSDVPNDSTDGYVDERCNCLTCEVDGYVLRDRDMLPSILEASIGVASSHTAAEDLPEAWFFYDKDRGDDENISDNRATQFIVTTRFLPEGTPAVSYILYIRHLQSLRAWILQDERDNTSAIGRLKTPQGGNVFSPNQLLWWGSGTSKIAGDAPGNNSFLSATAHESDVDKLFVPHAALGSDGEHLRKYLDELTEATSLTASQVECIHTLAATGTGVRTLVGAVGSGKTTIMHAAGLVRGRVNQEIRREHTPLWHSTIKRSRCVLSEWVSKLAGVEEIEDLFHQEGFSCGRDLLEEVTNEAISHMREHVLLSENLKGCQSPLLLRPRAEKDMPPHRTARVLHEATVEQKYQSLEAVMRQGCDRSAKAPLAAVLSSWLHFLRRLGDLVSAVQETSGDESKGEWRLFTEFLPWIMSRKEQGDTLAQSQRCQKSWDAFLASDIWDSATVRSLKSLGATDSGDGNEVKQWRNVEPLGDGTFRAVVLPNPERSLCEYGKAEAAGWKAVFGEKQKELLAFLQQKIMDETQHIFTLFLDLVHMVAATSQASKATVLTATRVGLLRSISFLQAWKPRYLVVDDYDQIEDSVYLTLSPASVVILSQQMDPPLQLEQQVALAVLKGVQKELQGTPLSSTVVLSESLRFATPELHKAILICRNSPLITYAASRGGVQIVGSTVKGTNGGCDGPGGGTLQHGQAWGLSSHSCVELWTHAVPASMGVACDGLGAVFVRARIKQVKPEGEVNVYCSCARDRDIIIENMLMGSEVSQAVCSAFVRVVPLHPDAFVERDEECDIAIICLSGLTGSLGYARGAERRKRWERLIEDNLFVEYVERWLWKTASRARYGVLFIGSKELFQFLEPLRRVERFVQQERDRFNYWLPADAKWAVLALRCPEHADSRQLAMLTYSDYSGCEVRTIGTQKCQSLCLAPFNNCTNSAHACIHVCHSPSAFCATCSCCEGSETSDLHNKCPFPCARVQPCGHVCLRSCSESCSPCEFVGLQLLSCGQSVIKGVSDNGPTTVVVRHFQEVRCGEAPRPCEENVTVRCPRCKGKLTMRCCDLTARGGFDGVVPEERECNGCVALYNRVAKEFGVPEVEMLPSSASTSESTELSLPVHRLPDDAREKFRKLVAITFRKGQLMMQKEALETMQGISTTEFHQHQEAFNRNLKQQQEELRRHSERAQEITQLWTKKLKQKCDSQMVANEKMEAEVPLMVSEAIAEEQRQQQFNYA</sequence>
<keyword evidence="1" id="KW-0175">Coiled coil</keyword>
<protein>
    <submittedName>
        <fullName evidence="3">Uncharacterized protein</fullName>
    </submittedName>
</protein>
<accession>G0UXP6</accession>
<evidence type="ECO:0000256" key="1">
    <source>
        <dbReference type="SAM" id="Coils"/>
    </source>
</evidence>
<evidence type="ECO:0000256" key="2">
    <source>
        <dbReference type="SAM" id="MobiDB-lite"/>
    </source>
</evidence>
<evidence type="ECO:0000313" key="3">
    <source>
        <dbReference type="EMBL" id="CCC94163.1"/>
    </source>
</evidence>
<feature type="region of interest" description="Disordered" evidence="2">
    <location>
        <begin position="1"/>
        <end position="31"/>
    </location>
</feature>